<name>A0A1F6GG59_9PROT</name>
<dbReference type="Proteomes" id="UP000178449">
    <property type="component" value="Unassembled WGS sequence"/>
</dbReference>
<keyword evidence="2" id="KW-1003">Cell membrane</keyword>
<dbReference type="InterPro" id="IPR012160">
    <property type="entry name" value="LtaS-like"/>
</dbReference>
<evidence type="ECO:0000259" key="9">
    <source>
        <dbReference type="Pfam" id="PF00884"/>
    </source>
</evidence>
<protein>
    <recommendedName>
        <fullName evidence="9">Sulfatase N-terminal domain-containing protein</fullName>
    </recommendedName>
</protein>
<accession>A0A1F6GG59</accession>
<feature type="transmembrane region" description="Helical" evidence="8">
    <location>
        <begin position="46"/>
        <end position="65"/>
    </location>
</feature>
<keyword evidence="4 8" id="KW-1133">Transmembrane helix</keyword>
<evidence type="ECO:0000256" key="2">
    <source>
        <dbReference type="ARBA" id="ARBA00022475"/>
    </source>
</evidence>
<comment type="subcellular location">
    <subcellularLocation>
        <location evidence="1">Cell membrane</location>
        <topology evidence="1">Multi-pass membrane protein</topology>
    </subcellularLocation>
</comment>
<evidence type="ECO:0000256" key="5">
    <source>
        <dbReference type="ARBA" id="ARBA00023136"/>
    </source>
</evidence>
<feature type="binding site" evidence="6">
    <location>
        <position position="427"/>
    </location>
    <ligand>
        <name>substrate</name>
    </ligand>
</feature>
<evidence type="ECO:0000256" key="3">
    <source>
        <dbReference type="ARBA" id="ARBA00022692"/>
    </source>
</evidence>
<dbReference type="InterPro" id="IPR050448">
    <property type="entry name" value="OpgB/LTA_synthase_biosynth"/>
</dbReference>
<keyword evidence="6" id="KW-0464">Manganese</keyword>
<evidence type="ECO:0000313" key="10">
    <source>
        <dbReference type="EMBL" id="OGG97100.1"/>
    </source>
</evidence>
<dbReference type="PANTHER" id="PTHR47371:SF3">
    <property type="entry name" value="PHOSPHOGLYCEROL TRANSFERASE I"/>
    <property type="match status" value="1"/>
</dbReference>
<feature type="transmembrane region" description="Helical" evidence="8">
    <location>
        <begin position="128"/>
        <end position="148"/>
    </location>
</feature>
<evidence type="ECO:0000256" key="1">
    <source>
        <dbReference type="ARBA" id="ARBA00004651"/>
    </source>
</evidence>
<dbReference type="AlphaFoldDB" id="A0A1F6GG59"/>
<feature type="transmembrane region" description="Helical" evidence="8">
    <location>
        <begin position="12"/>
        <end position="34"/>
    </location>
</feature>
<keyword evidence="5 8" id="KW-0472">Membrane</keyword>
<gene>
    <name evidence="10" type="ORF">A2527_13180</name>
</gene>
<sequence>MRLPRLQPLGFLFAFFLVGAGTLQHGLIFVFLGAEPKRIEQLKLGLGYDLMHGALLAGLLLFLAAPWGSRSKAVGRWPSLVMAGFFFLLFADYVYVTQFGTHLPFSSTEYLGQAGEFSSTIGAALSEIGFWLLFVLPLLVWFGALYGLRRIKPQWFRLKRAGVDLLFWLVLAAVAGARSNSMVDKNLNDPLTSNGWIYFYWSKSFTHPQPISRPDQALAVVAGQLSGELPEGEDWKDYPLARKQSAQGCRGGGPLASALCGKTKPNVLFILLESFRAADLSNFNSPLNLTPRFSQLSKEGVLFRNFYANGFQIRNGEVASFCSMVPNYGPAAMREYVNNRYRCLPALLKEAGYKTSIMFGTNSVFDNQDKLLPKMGFSEVLDASIFDKEVQRLGWGVSDKAVFNRWLDHLSHQEPPFFSAMLTITNHHPFEVPEGFRFYDAIDDQHRYFESMRYTDQMLYEFIQKAKTQSWWGDTLIFVFADTSNYQPTQIEPKDFETVVKVNSQIPLLILGGALKGNFEVNQFHDQLDLAPTVMDLLRRPYVAPFAGQSLLSLSEGIAMTNRPGSYWAVMSQKGGVFMERDQDLTQTENTPADLAEHFKEIGLSWNQAQSWILQENRLWPPEAP</sequence>
<dbReference type="EMBL" id="MFNE01000005">
    <property type="protein sequence ID" value="OGG97100.1"/>
    <property type="molecule type" value="Genomic_DNA"/>
</dbReference>
<evidence type="ECO:0000313" key="11">
    <source>
        <dbReference type="Proteomes" id="UP000178449"/>
    </source>
</evidence>
<proteinExistence type="predicted"/>
<evidence type="ECO:0000256" key="6">
    <source>
        <dbReference type="PIRSR" id="PIRSR005091-2"/>
    </source>
</evidence>
<evidence type="ECO:0000256" key="8">
    <source>
        <dbReference type="SAM" id="Phobius"/>
    </source>
</evidence>
<keyword evidence="6" id="KW-0479">Metal-binding</keyword>
<dbReference type="STRING" id="1817772.A2527_13180"/>
<dbReference type="InterPro" id="IPR017850">
    <property type="entry name" value="Alkaline_phosphatase_core_sf"/>
</dbReference>
<feature type="binding site" evidence="7">
    <location>
        <position position="273"/>
    </location>
    <ligand>
        <name>Mn(2+)</name>
        <dbReference type="ChEBI" id="CHEBI:29035"/>
    </ligand>
</feature>
<dbReference type="PIRSF" id="PIRSF005091">
    <property type="entry name" value="Mmb_sulf_HI1246"/>
    <property type="match status" value="1"/>
</dbReference>
<organism evidence="10 11">
    <name type="scientific">Candidatus Lambdaproteobacteria bacterium RIFOXYD2_FULL_50_16</name>
    <dbReference type="NCBI Taxonomy" id="1817772"/>
    <lineage>
        <taxon>Bacteria</taxon>
        <taxon>Pseudomonadati</taxon>
        <taxon>Pseudomonadota</taxon>
        <taxon>Candidatus Lambdaproteobacteria</taxon>
    </lineage>
</organism>
<reference evidence="10 11" key="1">
    <citation type="journal article" date="2016" name="Nat. Commun.">
        <title>Thousands of microbial genomes shed light on interconnected biogeochemical processes in an aquifer system.</title>
        <authorList>
            <person name="Anantharaman K."/>
            <person name="Brown C.T."/>
            <person name="Hug L.A."/>
            <person name="Sharon I."/>
            <person name="Castelle C.J."/>
            <person name="Probst A.J."/>
            <person name="Thomas B.C."/>
            <person name="Singh A."/>
            <person name="Wilkins M.J."/>
            <person name="Karaoz U."/>
            <person name="Brodie E.L."/>
            <person name="Williams K.H."/>
            <person name="Hubbard S.S."/>
            <person name="Banfield J.F."/>
        </authorList>
    </citation>
    <scope>NUCLEOTIDE SEQUENCE [LARGE SCALE GENOMIC DNA]</scope>
</reference>
<feature type="transmembrane region" description="Helical" evidence="8">
    <location>
        <begin position="160"/>
        <end position="177"/>
    </location>
</feature>
<dbReference type="InterPro" id="IPR000917">
    <property type="entry name" value="Sulfatase_N"/>
</dbReference>
<feature type="domain" description="Sulfatase N-terminal" evidence="9">
    <location>
        <begin position="265"/>
        <end position="538"/>
    </location>
</feature>
<dbReference type="Gene3D" id="3.40.720.10">
    <property type="entry name" value="Alkaline Phosphatase, subunit A"/>
    <property type="match status" value="1"/>
</dbReference>
<dbReference type="PANTHER" id="PTHR47371">
    <property type="entry name" value="LIPOTEICHOIC ACID SYNTHASE"/>
    <property type="match status" value="1"/>
</dbReference>
<dbReference type="GO" id="GO:0005886">
    <property type="term" value="C:plasma membrane"/>
    <property type="evidence" value="ECO:0007669"/>
    <property type="project" value="UniProtKB-SubCell"/>
</dbReference>
<dbReference type="CDD" id="cd16015">
    <property type="entry name" value="LTA_synthase"/>
    <property type="match status" value="1"/>
</dbReference>
<feature type="binding site" evidence="7">
    <location>
        <position position="482"/>
    </location>
    <ligand>
        <name>Mn(2+)</name>
        <dbReference type="ChEBI" id="CHEBI:29035"/>
    </ligand>
</feature>
<feature type="transmembrane region" description="Helical" evidence="8">
    <location>
        <begin position="77"/>
        <end position="96"/>
    </location>
</feature>
<dbReference type="GO" id="GO:0046872">
    <property type="term" value="F:metal ion binding"/>
    <property type="evidence" value="ECO:0007669"/>
    <property type="project" value="UniProtKB-KW"/>
</dbReference>
<evidence type="ECO:0000256" key="7">
    <source>
        <dbReference type="PIRSR" id="PIRSR005091-3"/>
    </source>
</evidence>
<dbReference type="Pfam" id="PF00884">
    <property type="entry name" value="Sulfatase"/>
    <property type="match status" value="1"/>
</dbReference>
<dbReference type="SUPFAM" id="SSF53649">
    <property type="entry name" value="Alkaline phosphatase-like"/>
    <property type="match status" value="1"/>
</dbReference>
<keyword evidence="3 8" id="KW-0812">Transmembrane</keyword>
<evidence type="ECO:0000256" key="4">
    <source>
        <dbReference type="ARBA" id="ARBA00022989"/>
    </source>
</evidence>
<comment type="caution">
    <text evidence="10">The sequence shown here is derived from an EMBL/GenBank/DDBJ whole genome shotgun (WGS) entry which is preliminary data.</text>
</comment>